<feature type="domain" description="Choloylglycine hydrolase/NAAA C-terminal" evidence="10">
    <location>
        <begin position="2"/>
        <end position="312"/>
    </location>
</feature>
<keyword evidence="4" id="KW-0443">Lipid metabolism</keyword>
<sequence>MCTCATYTTKDHYFGRNLDLEFSYQESVTITPRNFPLPFRTKDTLTNHKALIGMAFVCNGYPLYYDATNEDGLSMAGLNFPGNGYFPEPLHDGKDEISPFEFIPWILGQCATVSDAEKLLASIRLVSIPFSKELPITPLHWMITDKERSIVVESTKDGLHVYDNPVGVMTNNPTFDKQLFRLNDYRNVSAASHPSTFGKIDLDEYSRGMGGIGLPGDLSSGSRFVKVAFTKLNSVSKEDENSSVSQFFHILSSVEQQRGCCDLGDGKYEITIYSSCCNMDKGIYYYRTYDNSQISAVYMHHENLDADKLVSYPLVTKQQINNIN</sequence>
<dbReference type="PANTHER" id="PTHR35527">
    <property type="entry name" value="CHOLOYLGLYCINE HYDROLASE"/>
    <property type="match status" value="1"/>
</dbReference>
<dbReference type="CDD" id="cd00542">
    <property type="entry name" value="Ntn_PVA"/>
    <property type="match status" value="1"/>
</dbReference>
<comment type="caution">
    <text evidence="11">The sequence shown here is derived from an EMBL/GenBank/DDBJ whole genome shotgun (WGS) entry which is preliminary data.</text>
</comment>
<accession>A0AB35U3S1</accession>
<comment type="pathway">
    <text evidence="1">Lipid metabolism; bile acid biosynthesis.</text>
</comment>
<dbReference type="Proteomes" id="UP001286174">
    <property type="component" value="Unassembled WGS sequence"/>
</dbReference>
<comment type="catalytic activity">
    <reaction evidence="8">
        <text>cholate + taurine = taurocholate + H2O</text>
        <dbReference type="Rhea" id="RHEA:47108"/>
        <dbReference type="ChEBI" id="CHEBI:15377"/>
        <dbReference type="ChEBI" id="CHEBI:29747"/>
        <dbReference type="ChEBI" id="CHEBI:36257"/>
        <dbReference type="ChEBI" id="CHEBI:507393"/>
    </reaction>
    <physiologicalReaction direction="right-to-left" evidence="8">
        <dbReference type="Rhea" id="RHEA:47110"/>
    </physiologicalReaction>
</comment>
<proteinExistence type="inferred from homology"/>
<dbReference type="PANTHER" id="PTHR35527:SF2">
    <property type="entry name" value="HYDROLASE"/>
    <property type="match status" value="1"/>
</dbReference>
<dbReference type="Pfam" id="PF02275">
    <property type="entry name" value="CBAH"/>
    <property type="match status" value="1"/>
</dbReference>
<dbReference type="RefSeq" id="WP_370596621.1">
    <property type="nucleotide sequence ID" value="NZ_JALBUR010000041.1"/>
</dbReference>
<dbReference type="SUPFAM" id="SSF56235">
    <property type="entry name" value="N-terminal nucleophile aminohydrolases (Ntn hydrolases)"/>
    <property type="match status" value="1"/>
</dbReference>
<dbReference type="InterPro" id="IPR047711">
    <property type="entry name" value="CBAH"/>
</dbReference>
<dbReference type="AlphaFoldDB" id="A0AB35U3S1"/>
<evidence type="ECO:0000256" key="1">
    <source>
        <dbReference type="ARBA" id="ARBA00004860"/>
    </source>
</evidence>
<evidence type="ECO:0000313" key="11">
    <source>
        <dbReference type="EMBL" id="MDX8420492.1"/>
    </source>
</evidence>
<evidence type="ECO:0000256" key="3">
    <source>
        <dbReference type="ARBA" id="ARBA00022801"/>
    </source>
</evidence>
<evidence type="ECO:0000259" key="10">
    <source>
        <dbReference type="Pfam" id="PF02275"/>
    </source>
</evidence>
<protein>
    <recommendedName>
        <fullName evidence="5">choloylglycine hydrolase</fullName>
        <ecNumber evidence="5">3.5.1.24</ecNumber>
    </recommendedName>
    <alternativeName>
        <fullName evidence="6">Bile salt hydrolase</fullName>
    </alternativeName>
    <alternativeName>
        <fullName evidence="7">Choloylglycine hydrolase</fullName>
    </alternativeName>
</protein>
<dbReference type="NCBIfam" id="NF038245">
    <property type="entry name" value="bile_salt_hydro"/>
    <property type="match status" value="1"/>
</dbReference>
<comment type="similarity">
    <text evidence="2">Belongs to the peptidase C59 family.</text>
</comment>
<keyword evidence="3 11" id="KW-0378">Hydrolase</keyword>
<dbReference type="InterPro" id="IPR029055">
    <property type="entry name" value="Ntn_hydrolases_N"/>
</dbReference>
<organism evidence="11 12">
    <name type="scientific">Grylomicrobium aquisgranensis</name>
    <dbReference type="NCBI Taxonomy" id="2926318"/>
    <lineage>
        <taxon>Bacteria</taxon>
        <taxon>Bacillati</taxon>
        <taxon>Bacillota</taxon>
        <taxon>Erysipelotrichia</taxon>
        <taxon>Erysipelotrichales</taxon>
        <taxon>Erysipelotrichaceae</taxon>
        <taxon>Grylomicrobium</taxon>
    </lineage>
</organism>
<name>A0AB35U3S1_9FIRM</name>
<evidence type="ECO:0000256" key="5">
    <source>
        <dbReference type="ARBA" id="ARBA00044769"/>
    </source>
</evidence>
<dbReference type="EMBL" id="JALBUR010000041">
    <property type="protein sequence ID" value="MDX8420492.1"/>
    <property type="molecule type" value="Genomic_DNA"/>
</dbReference>
<evidence type="ECO:0000256" key="7">
    <source>
        <dbReference type="ARBA" id="ARBA00044806"/>
    </source>
</evidence>
<comment type="catalytic activity">
    <reaction evidence="9">
        <text>taurodeoxycholate + H2O = deoxycholate + taurine</text>
        <dbReference type="Rhea" id="RHEA:47556"/>
        <dbReference type="ChEBI" id="CHEBI:15377"/>
        <dbReference type="ChEBI" id="CHEBI:23614"/>
        <dbReference type="ChEBI" id="CHEBI:36261"/>
        <dbReference type="ChEBI" id="CHEBI:507393"/>
    </reaction>
    <physiologicalReaction direction="left-to-right" evidence="9">
        <dbReference type="Rhea" id="RHEA:47557"/>
    </physiologicalReaction>
</comment>
<dbReference type="GO" id="GO:0045302">
    <property type="term" value="F:choloylglycine hydrolase activity"/>
    <property type="evidence" value="ECO:0007669"/>
    <property type="project" value="UniProtKB-EC"/>
</dbReference>
<evidence type="ECO:0000256" key="6">
    <source>
        <dbReference type="ARBA" id="ARBA00044804"/>
    </source>
</evidence>
<dbReference type="InterPro" id="IPR052193">
    <property type="entry name" value="Peptidase_C59"/>
</dbReference>
<reference evidence="11 12" key="1">
    <citation type="submission" date="2022-03" db="EMBL/GenBank/DDBJ databases">
        <title>Novel taxa within the pig intestine.</title>
        <authorList>
            <person name="Wylensek D."/>
            <person name="Bishof K."/>
            <person name="Afrizal A."/>
            <person name="Clavel T."/>
        </authorList>
    </citation>
    <scope>NUCLEOTIDE SEQUENCE [LARGE SCALE GENOMIC DNA]</scope>
    <source>
        <strain evidence="11 12">CLA-KB-P133</strain>
    </source>
</reference>
<evidence type="ECO:0000256" key="9">
    <source>
        <dbReference type="ARBA" id="ARBA00048897"/>
    </source>
</evidence>
<evidence type="ECO:0000256" key="8">
    <source>
        <dbReference type="ARBA" id="ARBA00047285"/>
    </source>
</evidence>
<evidence type="ECO:0000313" key="12">
    <source>
        <dbReference type="Proteomes" id="UP001286174"/>
    </source>
</evidence>
<dbReference type="Gene3D" id="3.60.60.10">
    <property type="entry name" value="Penicillin V Acylase, Chain A"/>
    <property type="match status" value="1"/>
</dbReference>
<dbReference type="GO" id="GO:0006629">
    <property type="term" value="P:lipid metabolic process"/>
    <property type="evidence" value="ECO:0007669"/>
    <property type="project" value="UniProtKB-KW"/>
</dbReference>
<dbReference type="EC" id="3.5.1.24" evidence="5"/>
<dbReference type="InterPro" id="IPR029132">
    <property type="entry name" value="CBAH/NAAA_C"/>
</dbReference>
<evidence type="ECO:0000256" key="4">
    <source>
        <dbReference type="ARBA" id="ARBA00023098"/>
    </source>
</evidence>
<gene>
    <name evidence="11" type="primary">bsh</name>
    <name evidence="11" type="ORF">MOZ60_10385</name>
</gene>
<evidence type="ECO:0000256" key="2">
    <source>
        <dbReference type="ARBA" id="ARBA00006625"/>
    </source>
</evidence>
<keyword evidence="12" id="KW-1185">Reference proteome</keyword>